<dbReference type="Gene3D" id="1.20.1250.20">
    <property type="entry name" value="MFS general substrate transporter like domains"/>
    <property type="match status" value="1"/>
</dbReference>
<feature type="transmembrane region" description="Helical" evidence="7">
    <location>
        <begin position="103"/>
        <end position="126"/>
    </location>
</feature>
<protein>
    <submittedName>
        <fullName evidence="8">MFS transporter</fullName>
    </submittedName>
</protein>
<evidence type="ECO:0000313" key="8">
    <source>
        <dbReference type="EMBL" id="TXL62422.1"/>
    </source>
</evidence>
<dbReference type="OrthoDB" id="5966585at2"/>
<evidence type="ECO:0000256" key="6">
    <source>
        <dbReference type="SAM" id="MobiDB-lite"/>
    </source>
</evidence>
<reference evidence="8 9" key="1">
    <citation type="submission" date="2019-06" db="EMBL/GenBank/DDBJ databases">
        <title>Quisquiliibacterium sp. nov., isolated from a maize field.</title>
        <authorList>
            <person name="Lin S.-Y."/>
            <person name="Tsai C.-F."/>
            <person name="Young C.-C."/>
        </authorList>
    </citation>
    <scope>NUCLEOTIDE SEQUENCE [LARGE SCALE GENOMIC DNA]</scope>
    <source>
        <strain evidence="8 9">CC-CFT501</strain>
    </source>
</reference>
<dbReference type="Proteomes" id="UP000321548">
    <property type="component" value="Unassembled WGS sequence"/>
</dbReference>
<comment type="subcellular location">
    <subcellularLocation>
        <location evidence="1">Membrane</location>
        <topology evidence="1">Multi-pass membrane protein</topology>
    </subcellularLocation>
</comment>
<evidence type="ECO:0000256" key="5">
    <source>
        <dbReference type="ARBA" id="ARBA00023136"/>
    </source>
</evidence>
<gene>
    <name evidence="8" type="ORF">FHP08_17820</name>
</gene>
<comment type="caution">
    <text evidence="8">The sequence shown here is derived from an EMBL/GenBank/DDBJ whole genome shotgun (WGS) entry which is preliminary data.</text>
</comment>
<evidence type="ECO:0000256" key="7">
    <source>
        <dbReference type="SAM" id="Phobius"/>
    </source>
</evidence>
<dbReference type="InterPro" id="IPR036259">
    <property type="entry name" value="MFS_trans_sf"/>
</dbReference>
<feature type="transmembrane region" description="Helical" evidence="7">
    <location>
        <begin position="276"/>
        <end position="299"/>
    </location>
</feature>
<evidence type="ECO:0000256" key="1">
    <source>
        <dbReference type="ARBA" id="ARBA00004141"/>
    </source>
</evidence>
<dbReference type="SUPFAM" id="SSF103473">
    <property type="entry name" value="MFS general substrate transporter"/>
    <property type="match status" value="1"/>
</dbReference>
<evidence type="ECO:0000256" key="3">
    <source>
        <dbReference type="ARBA" id="ARBA00022692"/>
    </source>
</evidence>
<feature type="region of interest" description="Disordered" evidence="6">
    <location>
        <begin position="397"/>
        <end position="416"/>
    </location>
</feature>
<feature type="transmembrane region" description="Helical" evidence="7">
    <location>
        <begin position="371"/>
        <end position="393"/>
    </location>
</feature>
<evidence type="ECO:0000313" key="9">
    <source>
        <dbReference type="Proteomes" id="UP000321548"/>
    </source>
</evidence>
<dbReference type="PANTHER" id="PTHR43385:SF1">
    <property type="entry name" value="RIBOFLAVIN TRANSPORTER RIBJ"/>
    <property type="match status" value="1"/>
</dbReference>
<name>A0A5C8NMD4_9BURK</name>
<dbReference type="InterPro" id="IPR052983">
    <property type="entry name" value="MFS_Riboflavin_Transporter"/>
</dbReference>
<dbReference type="Pfam" id="PF07690">
    <property type="entry name" value="MFS_1"/>
    <property type="match status" value="1"/>
</dbReference>
<sequence>MATPLGPVIAALGVTQIVGWGTTHYMPAVLAAPTAAGLGLGATAVLGAFSWGILVAGLTARPAGRLIDRLGARKVMSAASVIAAAGLLVLAAAQGLAGLLAGWTLLGLALRSILYDGAFAALTALAGADARRAISLLTLLGGLASTAFWPIGHWLDTALGWRATLVVYAVLNLAICLPLHWRFAGGPAGARGADDRPAAPAHPGMSLPARQRRLALWLLAATFTLHAFVASTMAAHLPMLLDGLGLGTAVVVSAAALMGVAQVGARLVEMLMQSRFSALATAPPSVALLPAAFAVALAWPGHATAAALFVILYGCANGLMTIVRGSLPLAVFGSRGYGELLGTVAGPALAVAAAAPMAFSALVEAAGPRTGLWLLAGLSAGSLASIAAMALVVRGRPPRTTKAPDRQCRNARTSRP</sequence>
<feature type="transmembrane region" description="Helical" evidence="7">
    <location>
        <begin position="214"/>
        <end position="237"/>
    </location>
</feature>
<feature type="transmembrane region" description="Helical" evidence="7">
    <location>
        <begin position="243"/>
        <end position="264"/>
    </location>
</feature>
<dbReference type="EMBL" id="VDUY01000010">
    <property type="protein sequence ID" value="TXL62422.1"/>
    <property type="molecule type" value="Genomic_DNA"/>
</dbReference>
<feature type="transmembrane region" description="Helical" evidence="7">
    <location>
        <begin position="339"/>
        <end position="359"/>
    </location>
</feature>
<feature type="transmembrane region" description="Helical" evidence="7">
    <location>
        <begin position="305"/>
        <end position="327"/>
    </location>
</feature>
<proteinExistence type="predicted"/>
<dbReference type="AlphaFoldDB" id="A0A5C8NMD4"/>
<evidence type="ECO:0000256" key="4">
    <source>
        <dbReference type="ARBA" id="ARBA00022989"/>
    </source>
</evidence>
<feature type="transmembrane region" description="Helical" evidence="7">
    <location>
        <begin position="75"/>
        <end position="97"/>
    </location>
</feature>
<feature type="transmembrane region" description="Helical" evidence="7">
    <location>
        <begin position="41"/>
        <end position="63"/>
    </location>
</feature>
<feature type="transmembrane region" description="Helical" evidence="7">
    <location>
        <begin position="161"/>
        <end position="181"/>
    </location>
</feature>
<dbReference type="RefSeq" id="WP_147705862.1">
    <property type="nucleotide sequence ID" value="NZ_VDUY01000010.1"/>
</dbReference>
<dbReference type="GO" id="GO:0022857">
    <property type="term" value="F:transmembrane transporter activity"/>
    <property type="evidence" value="ECO:0007669"/>
    <property type="project" value="InterPro"/>
</dbReference>
<accession>A0A5C8NMD4</accession>
<organism evidence="8 9">
    <name type="scientific">Zeimonas arvi</name>
    <dbReference type="NCBI Taxonomy" id="2498847"/>
    <lineage>
        <taxon>Bacteria</taxon>
        <taxon>Pseudomonadati</taxon>
        <taxon>Pseudomonadota</taxon>
        <taxon>Betaproteobacteria</taxon>
        <taxon>Burkholderiales</taxon>
        <taxon>Burkholderiaceae</taxon>
        <taxon>Zeimonas</taxon>
    </lineage>
</organism>
<keyword evidence="5 7" id="KW-0472">Membrane</keyword>
<feature type="transmembrane region" description="Helical" evidence="7">
    <location>
        <begin position="133"/>
        <end position="155"/>
    </location>
</feature>
<dbReference type="GO" id="GO:0016020">
    <property type="term" value="C:membrane"/>
    <property type="evidence" value="ECO:0007669"/>
    <property type="project" value="UniProtKB-SubCell"/>
</dbReference>
<keyword evidence="4 7" id="KW-1133">Transmembrane helix</keyword>
<keyword evidence="3 7" id="KW-0812">Transmembrane</keyword>
<dbReference type="InterPro" id="IPR011701">
    <property type="entry name" value="MFS"/>
</dbReference>
<evidence type="ECO:0000256" key="2">
    <source>
        <dbReference type="ARBA" id="ARBA00022448"/>
    </source>
</evidence>
<keyword evidence="2" id="KW-0813">Transport</keyword>
<keyword evidence="9" id="KW-1185">Reference proteome</keyword>
<dbReference type="PANTHER" id="PTHR43385">
    <property type="entry name" value="RIBOFLAVIN TRANSPORTER RIBJ"/>
    <property type="match status" value="1"/>
</dbReference>